<dbReference type="PANTHER" id="PTHR42841">
    <property type="entry name" value="AMINE OXIDASE"/>
    <property type="match status" value="1"/>
</dbReference>
<dbReference type="InterPro" id="IPR002937">
    <property type="entry name" value="Amino_oxidase"/>
</dbReference>
<dbReference type="AlphaFoldDB" id="A0A081DFY1"/>
<accession>A0A081DFY1</accession>
<proteinExistence type="predicted"/>
<evidence type="ECO:0000313" key="3">
    <source>
        <dbReference type="Proteomes" id="UP000028980"/>
    </source>
</evidence>
<name>A0A081DFY1_NONUL</name>
<dbReference type="InterPro" id="IPR036188">
    <property type="entry name" value="FAD/NAD-bd_sf"/>
</dbReference>
<dbReference type="GO" id="GO:0016491">
    <property type="term" value="F:oxidoreductase activity"/>
    <property type="evidence" value="ECO:0007669"/>
    <property type="project" value="InterPro"/>
</dbReference>
<feature type="domain" description="Amine oxidase" evidence="1">
    <location>
        <begin position="15"/>
        <end position="405"/>
    </location>
</feature>
<evidence type="ECO:0000259" key="1">
    <source>
        <dbReference type="Pfam" id="PF01593"/>
    </source>
</evidence>
<organism evidence="2 3">
    <name type="scientific">Nonlabens ulvanivorans</name>
    <name type="common">Persicivirga ulvanivorans</name>
    <dbReference type="NCBI Taxonomy" id="906888"/>
    <lineage>
        <taxon>Bacteria</taxon>
        <taxon>Pseudomonadati</taxon>
        <taxon>Bacteroidota</taxon>
        <taxon>Flavobacteriia</taxon>
        <taxon>Flavobacteriales</taxon>
        <taxon>Flavobacteriaceae</taxon>
        <taxon>Nonlabens</taxon>
    </lineage>
</organism>
<dbReference type="EMBL" id="BBLG01000013">
    <property type="protein sequence ID" value="GAK77827.1"/>
    <property type="molecule type" value="Genomic_DNA"/>
</dbReference>
<dbReference type="Pfam" id="PF01593">
    <property type="entry name" value="Amino_oxidase"/>
    <property type="match status" value="1"/>
</dbReference>
<dbReference type="Proteomes" id="UP000028980">
    <property type="component" value="Unassembled WGS sequence"/>
</dbReference>
<comment type="caution">
    <text evidence="2">The sequence shown here is derived from an EMBL/GenBank/DDBJ whole genome shotgun (WGS) entry which is preliminary data.</text>
</comment>
<protein>
    <submittedName>
        <fullName evidence="2">Probable oxidoreductase</fullName>
    </submittedName>
</protein>
<reference evidence="2 3" key="1">
    <citation type="journal article" date="2014" name="Genome Announc.">
        <title>Draft Genome Sequences of Marine Flavobacterium Nonlabens Strains NR17, NR24, NR27, NR32, NR33, and Ara13.</title>
        <authorList>
            <person name="Nakanishi M."/>
            <person name="Meirelles P."/>
            <person name="Suzuki R."/>
            <person name="Takatani N."/>
            <person name="Mino S."/>
            <person name="Suda W."/>
            <person name="Oshima K."/>
            <person name="Hattori M."/>
            <person name="Ohkuma M."/>
            <person name="Hosokawa M."/>
            <person name="Miyashita K."/>
            <person name="Thompson F.L."/>
            <person name="Niwa A."/>
            <person name="Sawabe T."/>
            <person name="Sawabe T."/>
        </authorList>
    </citation>
    <scope>NUCLEOTIDE SEQUENCE [LARGE SCALE GENOMIC DNA]</scope>
    <source>
        <strain evidence="3">JCM19296</strain>
    </source>
</reference>
<evidence type="ECO:0000313" key="2">
    <source>
        <dbReference type="EMBL" id="GAK77827.1"/>
    </source>
</evidence>
<sequence length="414" mass="45761">MAHKDVKIHIIGAGVSGLAAAITLKKAGYNAQVLEQAATIGGRVNTTINGAMKLDHGFQVLLDHYPAAQEFLNLDALDLVKFSPASVIYIDGKKHVIGDAQRDMKYAWKTIVAGLGSVSDKWKIYTLSRKLKQKNLIDIFNSPEITTLQYLQDYGFSEKMIKSFFKPFYTGIFLETQLQTSSRMFEFVFKMFSEGNATIPAAGIKAIPEQMAHQLDGQIQLNTTVKEVVADTIQLVNGDNLKSDYTIIATPADVLVPNLPKSNKPWHSVQILYFDTDDHGFDQPIIGLIAGDDCLSNNFHFLNDVFENHPKVISVSVVAKHDLTKDQLEERVRKELIEQAHIKAGDLIQMMEIKKALPTFDSIQYAMSPTETQLTQNIFLAGDQLSNGSLNAAMLNGKAAAQAVISNIENGIFV</sequence>
<dbReference type="SUPFAM" id="SSF51905">
    <property type="entry name" value="FAD/NAD(P)-binding domain"/>
    <property type="match status" value="1"/>
</dbReference>
<dbReference type="Gene3D" id="3.50.50.60">
    <property type="entry name" value="FAD/NAD(P)-binding domain"/>
    <property type="match status" value="1"/>
</dbReference>
<gene>
    <name evidence="2" type="ORF">JCM19296_3436</name>
</gene>